<reference evidence="3" key="1">
    <citation type="journal article" date="2011" name="PLoS Genet.">
        <title>Genomic analysis of the necrotrophic fungal pathogens Sclerotinia sclerotiorum and Botrytis cinerea.</title>
        <authorList>
            <person name="Amselem J."/>
            <person name="Cuomo C.A."/>
            <person name="van Kan J.A."/>
            <person name="Viaud M."/>
            <person name="Benito E.P."/>
            <person name="Couloux A."/>
            <person name="Coutinho P.M."/>
            <person name="de Vries R.P."/>
            <person name="Dyer P.S."/>
            <person name="Fillinger S."/>
            <person name="Fournier E."/>
            <person name="Gout L."/>
            <person name="Hahn M."/>
            <person name="Kohn L."/>
            <person name="Lapalu N."/>
            <person name="Plummer K.M."/>
            <person name="Pradier J.M."/>
            <person name="Quevillon E."/>
            <person name="Sharon A."/>
            <person name="Simon A."/>
            <person name="ten Have A."/>
            <person name="Tudzynski B."/>
            <person name="Tudzynski P."/>
            <person name="Wincker P."/>
            <person name="Andrew M."/>
            <person name="Anthouard V."/>
            <person name="Beever R.E."/>
            <person name="Beffa R."/>
            <person name="Benoit I."/>
            <person name="Bouzid O."/>
            <person name="Brault B."/>
            <person name="Chen Z."/>
            <person name="Choquer M."/>
            <person name="Collemare J."/>
            <person name="Cotton P."/>
            <person name="Danchin E.G."/>
            <person name="Da Silva C."/>
            <person name="Gautier A."/>
            <person name="Giraud C."/>
            <person name="Giraud T."/>
            <person name="Gonzalez C."/>
            <person name="Grossetete S."/>
            <person name="Guldener U."/>
            <person name="Henrissat B."/>
            <person name="Howlett B.J."/>
            <person name="Kodira C."/>
            <person name="Kretschmer M."/>
            <person name="Lappartient A."/>
            <person name="Leroch M."/>
            <person name="Levis C."/>
            <person name="Mauceli E."/>
            <person name="Neuveglise C."/>
            <person name="Oeser B."/>
            <person name="Pearson M."/>
            <person name="Poulain J."/>
            <person name="Poussereau N."/>
            <person name="Quesneville H."/>
            <person name="Rascle C."/>
            <person name="Schumacher J."/>
            <person name="Segurens B."/>
            <person name="Sexton A."/>
            <person name="Silva E."/>
            <person name="Sirven C."/>
            <person name="Soanes D.M."/>
            <person name="Talbot N.J."/>
            <person name="Templeton M."/>
            <person name="Yandava C."/>
            <person name="Yarden O."/>
            <person name="Zeng Q."/>
            <person name="Rollins J.A."/>
            <person name="Lebrun M.H."/>
            <person name="Dickman M."/>
        </authorList>
    </citation>
    <scope>NUCLEOTIDE SEQUENCE [LARGE SCALE GENOMIC DNA]</scope>
    <source>
        <strain evidence="3">T4</strain>
    </source>
</reference>
<organism evidence="2 3">
    <name type="scientific">Botryotinia fuckeliana (strain T4)</name>
    <name type="common">Noble rot fungus</name>
    <name type="synonym">Botrytis cinerea</name>
    <dbReference type="NCBI Taxonomy" id="999810"/>
    <lineage>
        <taxon>Eukaryota</taxon>
        <taxon>Fungi</taxon>
        <taxon>Dikarya</taxon>
        <taxon>Ascomycota</taxon>
        <taxon>Pezizomycotina</taxon>
        <taxon>Leotiomycetes</taxon>
        <taxon>Helotiales</taxon>
        <taxon>Sclerotiniaceae</taxon>
        <taxon>Botrytis</taxon>
    </lineage>
</organism>
<dbReference type="HOGENOM" id="CLU_1981322_0_0_1"/>
<dbReference type="EMBL" id="FQ790362">
    <property type="protein sequence ID" value="CCD56806.1"/>
    <property type="molecule type" value="Genomic_DNA"/>
</dbReference>
<evidence type="ECO:0000313" key="2">
    <source>
        <dbReference type="EMBL" id="CCD56806.1"/>
    </source>
</evidence>
<evidence type="ECO:0000259" key="1">
    <source>
        <dbReference type="PROSITE" id="PS50181"/>
    </source>
</evidence>
<dbReference type="CDD" id="cd09917">
    <property type="entry name" value="F-box_SF"/>
    <property type="match status" value="1"/>
</dbReference>
<dbReference type="OrthoDB" id="3500213at2759"/>
<proteinExistence type="predicted"/>
<evidence type="ECO:0000313" key="3">
    <source>
        <dbReference type="Proteomes" id="UP000008177"/>
    </source>
</evidence>
<dbReference type="InterPro" id="IPR036047">
    <property type="entry name" value="F-box-like_dom_sf"/>
</dbReference>
<dbReference type="PROSITE" id="PS50181">
    <property type="entry name" value="FBOX"/>
    <property type="match status" value="1"/>
</dbReference>
<accession>G2YYV8</accession>
<gene>
    <name evidence="2" type="ORF">BofuT4_P140680.1</name>
</gene>
<dbReference type="InParanoid" id="G2YYV8"/>
<dbReference type="SUPFAM" id="SSF81383">
    <property type="entry name" value="F-box domain"/>
    <property type="match status" value="1"/>
</dbReference>
<dbReference type="InterPro" id="IPR001810">
    <property type="entry name" value="F-box_dom"/>
</dbReference>
<feature type="domain" description="F-box" evidence="1">
    <location>
        <begin position="35"/>
        <end position="83"/>
    </location>
</feature>
<dbReference type="Pfam" id="PF12937">
    <property type="entry name" value="F-box-like"/>
    <property type="match status" value="1"/>
</dbReference>
<protein>
    <recommendedName>
        <fullName evidence="1">F-box domain-containing protein</fullName>
    </recommendedName>
</protein>
<dbReference type="AlphaFoldDB" id="G2YYV8"/>
<name>G2YYV8_BOTF4</name>
<dbReference type="Proteomes" id="UP000008177">
    <property type="component" value="Unplaced contigs"/>
</dbReference>
<sequence length="126" mass="15457">MGNQISKKQHFRPLIEDLKNALYFSSVSRAKEQSDSTLEKLPTEVLLRIMQSLDVSDVSVAFTCRRIYRVVTRVCKPEDYDMRLRILNRYEHYGRFIRRLYYNDEENYRDLKDKYWNYELFVHCWK</sequence>